<dbReference type="Proteomes" id="UP001187192">
    <property type="component" value="Unassembled WGS sequence"/>
</dbReference>
<dbReference type="GO" id="GO:1990841">
    <property type="term" value="F:promoter-specific chromatin binding"/>
    <property type="evidence" value="ECO:0007669"/>
    <property type="project" value="UniProtKB-ARBA"/>
</dbReference>
<feature type="compositionally biased region" description="Basic and acidic residues" evidence="6">
    <location>
        <begin position="25"/>
        <end position="34"/>
    </location>
</feature>
<dbReference type="InterPro" id="IPR026541">
    <property type="entry name" value="MRG_dom"/>
</dbReference>
<feature type="region of interest" description="Disordered" evidence="6">
    <location>
        <begin position="1"/>
        <end position="34"/>
    </location>
</feature>
<evidence type="ECO:0000313" key="8">
    <source>
        <dbReference type="EMBL" id="GMN35033.1"/>
    </source>
</evidence>
<dbReference type="SUPFAM" id="SSF54160">
    <property type="entry name" value="Chromo domain-like"/>
    <property type="match status" value="1"/>
</dbReference>
<keyword evidence="4" id="KW-0804">Transcription</keyword>
<dbReference type="InterPro" id="IPR000953">
    <property type="entry name" value="Chromo/chromo_shadow_dom"/>
</dbReference>
<evidence type="ECO:0000313" key="9">
    <source>
        <dbReference type="Proteomes" id="UP001187192"/>
    </source>
</evidence>
<comment type="caution">
    <text evidence="8">The sequence shown here is derived from an EMBL/GenBank/DDBJ whole genome shotgun (WGS) entry which is preliminary data.</text>
</comment>
<dbReference type="InterPro" id="IPR016197">
    <property type="entry name" value="Chromo-like_dom_sf"/>
</dbReference>
<proteinExistence type="predicted"/>
<dbReference type="InterPro" id="IPR008676">
    <property type="entry name" value="MRG"/>
</dbReference>
<dbReference type="PANTHER" id="PTHR10880">
    <property type="entry name" value="MORTALITY FACTOR 4-LIKE PROTEIN"/>
    <property type="match status" value="1"/>
</dbReference>
<comment type="subcellular location">
    <subcellularLocation>
        <location evidence="1">Nucleus</location>
    </subcellularLocation>
</comment>
<keyword evidence="2" id="KW-0156">Chromatin regulator</keyword>
<dbReference type="InterPro" id="IPR038217">
    <property type="entry name" value="MRG_C_sf"/>
</dbReference>
<dbReference type="PIRSF" id="PIRSF038133">
    <property type="entry name" value="HAT_Nua4_EAF3/MRG15"/>
    <property type="match status" value="1"/>
</dbReference>
<dbReference type="GO" id="GO:0006355">
    <property type="term" value="P:regulation of DNA-templated transcription"/>
    <property type="evidence" value="ECO:0007669"/>
    <property type="project" value="InterPro"/>
</dbReference>
<keyword evidence="9" id="KW-1185">Reference proteome</keyword>
<dbReference type="Pfam" id="PF11717">
    <property type="entry name" value="Tudor-knot"/>
    <property type="match status" value="1"/>
</dbReference>
<reference evidence="8" key="1">
    <citation type="submission" date="2023-07" db="EMBL/GenBank/DDBJ databases">
        <title>draft genome sequence of fig (Ficus carica).</title>
        <authorList>
            <person name="Takahashi T."/>
            <person name="Nishimura K."/>
        </authorList>
    </citation>
    <scope>NUCLEOTIDE SEQUENCE</scope>
</reference>
<name>A0AA88CU52_FICCA</name>
<dbReference type="GO" id="GO:0005634">
    <property type="term" value="C:nucleus"/>
    <property type="evidence" value="ECO:0007669"/>
    <property type="project" value="UniProtKB-SubCell"/>
</dbReference>
<evidence type="ECO:0000256" key="1">
    <source>
        <dbReference type="ARBA" id="ARBA00004123"/>
    </source>
</evidence>
<gene>
    <name evidence="8" type="ORF">TIFTF001_005044</name>
</gene>
<dbReference type="PANTHER" id="PTHR10880:SF44">
    <property type="entry name" value="PROTEIN MRG2"/>
    <property type="match status" value="1"/>
</dbReference>
<dbReference type="InterPro" id="IPR025995">
    <property type="entry name" value="Tudor-knot"/>
</dbReference>
<dbReference type="Gene3D" id="1.10.274.30">
    <property type="entry name" value="MRG domain"/>
    <property type="match status" value="1"/>
</dbReference>
<evidence type="ECO:0000256" key="4">
    <source>
        <dbReference type="ARBA" id="ARBA00023163"/>
    </source>
</evidence>
<keyword evidence="5" id="KW-0539">Nucleus</keyword>
<feature type="compositionally biased region" description="Polar residues" evidence="6">
    <location>
        <begin position="1"/>
        <end position="18"/>
    </location>
</feature>
<feature type="domain" description="Chromo" evidence="7">
    <location>
        <begin position="58"/>
        <end position="111"/>
    </location>
</feature>
<organism evidence="8 9">
    <name type="scientific">Ficus carica</name>
    <name type="common">Common fig</name>
    <dbReference type="NCBI Taxonomy" id="3494"/>
    <lineage>
        <taxon>Eukaryota</taxon>
        <taxon>Viridiplantae</taxon>
        <taxon>Streptophyta</taxon>
        <taxon>Embryophyta</taxon>
        <taxon>Tracheophyta</taxon>
        <taxon>Spermatophyta</taxon>
        <taxon>Magnoliopsida</taxon>
        <taxon>eudicotyledons</taxon>
        <taxon>Gunneridae</taxon>
        <taxon>Pentapetalae</taxon>
        <taxon>rosids</taxon>
        <taxon>fabids</taxon>
        <taxon>Rosales</taxon>
        <taxon>Moraceae</taxon>
        <taxon>Ficeae</taxon>
        <taxon>Ficus</taxon>
    </lineage>
</organism>
<evidence type="ECO:0000256" key="3">
    <source>
        <dbReference type="ARBA" id="ARBA00023015"/>
    </source>
</evidence>
<dbReference type="GO" id="GO:0000123">
    <property type="term" value="C:histone acetyltransferase complex"/>
    <property type="evidence" value="ECO:0007669"/>
    <property type="project" value="TreeGrafter"/>
</dbReference>
<dbReference type="Pfam" id="PF05712">
    <property type="entry name" value="MRG"/>
    <property type="match status" value="1"/>
</dbReference>
<dbReference type="AlphaFoldDB" id="A0AA88CU52"/>
<protein>
    <recommendedName>
        <fullName evidence="7">Chromo domain-containing protein</fullName>
    </recommendedName>
</protein>
<dbReference type="FunFam" id="1.10.274.30:FF:000005">
    <property type="entry name" value="Chromatin modification-related protein EAF3"/>
    <property type="match status" value="1"/>
</dbReference>
<accession>A0AA88CU52</accession>
<evidence type="ECO:0000256" key="5">
    <source>
        <dbReference type="ARBA" id="ARBA00023242"/>
    </source>
</evidence>
<dbReference type="GO" id="GO:0006325">
    <property type="term" value="P:chromatin organization"/>
    <property type="evidence" value="ECO:0007669"/>
    <property type="project" value="UniProtKB-KW"/>
</dbReference>
<dbReference type="SMART" id="SM00298">
    <property type="entry name" value="CHROMO"/>
    <property type="match status" value="1"/>
</dbReference>
<evidence type="ECO:0000256" key="2">
    <source>
        <dbReference type="ARBA" id="ARBA00022853"/>
    </source>
</evidence>
<dbReference type="GO" id="GO:0048586">
    <property type="term" value="P:regulation of long-day photoperiodism, flowering"/>
    <property type="evidence" value="ECO:0007669"/>
    <property type="project" value="UniProtKB-ARBA"/>
</dbReference>
<dbReference type="PROSITE" id="PS51640">
    <property type="entry name" value="MRG"/>
    <property type="match status" value="1"/>
</dbReference>
<dbReference type="EMBL" id="BTGU01000005">
    <property type="protein sequence ID" value="GMN35033.1"/>
    <property type="molecule type" value="Genomic_DNA"/>
</dbReference>
<keyword evidence="3" id="KW-0805">Transcription regulation</keyword>
<sequence>MATSKSGVSHSPATISDDSATETDSEIHNFNHRDSPWHSDSTRFSVGDKVLASHKGVFYAAKVIQIQNDAKESKFLVHYLGWSKNWDEWVVSDNLKEYTEENVQKYDAIRKKLQIEKGIKAVRSSNIKPKATNAVRGRKRKHDSVLKEKGAISMEKLMNMQIPPTLKKQLNDDSVFVTTMGKLVKLPRIPNVHDIFNKYVEYREKKDGSLDDSIRLFTQSFESYFDKALPALLLYQCERQQFEEATANGVSPSTVYGAEHLLRLFVKFPEILCDGRNDAGITEEELTDLQQRLIDFLKFLRKNQSAFFLSTYHVAEDIETSTNKQDD</sequence>
<evidence type="ECO:0000259" key="7">
    <source>
        <dbReference type="SMART" id="SM00298"/>
    </source>
</evidence>
<dbReference type="Gene3D" id="2.30.30.140">
    <property type="match status" value="1"/>
</dbReference>
<evidence type="ECO:0000256" key="6">
    <source>
        <dbReference type="SAM" id="MobiDB-lite"/>
    </source>
</evidence>